<feature type="domain" description="RNA polymerase sigma-70 region 2" evidence="5">
    <location>
        <begin position="8"/>
        <end position="71"/>
    </location>
</feature>
<organism evidence="7 8">
    <name type="scientific">Urechidicola vernalis</name>
    <dbReference type="NCBI Taxonomy" id="3075600"/>
    <lineage>
        <taxon>Bacteria</taxon>
        <taxon>Pseudomonadati</taxon>
        <taxon>Bacteroidota</taxon>
        <taxon>Flavobacteriia</taxon>
        <taxon>Flavobacteriales</taxon>
        <taxon>Flavobacteriaceae</taxon>
        <taxon>Urechidicola</taxon>
    </lineage>
</organism>
<dbReference type="Pfam" id="PF04542">
    <property type="entry name" value="Sigma70_r2"/>
    <property type="match status" value="1"/>
</dbReference>
<keyword evidence="2" id="KW-0805">Transcription regulation</keyword>
<dbReference type="PANTHER" id="PTHR43133:SF62">
    <property type="entry name" value="RNA POLYMERASE SIGMA FACTOR SIGZ"/>
    <property type="match status" value="1"/>
</dbReference>
<comment type="similarity">
    <text evidence="1">Belongs to the sigma-70 factor family. ECF subfamily.</text>
</comment>
<dbReference type="Proteomes" id="UP001252186">
    <property type="component" value="Unassembled WGS sequence"/>
</dbReference>
<keyword evidence="3" id="KW-0731">Sigma factor</keyword>
<dbReference type="Gene3D" id="1.10.10.10">
    <property type="entry name" value="Winged helix-like DNA-binding domain superfamily/Winged helix DNA-binding domain"/>
    <property type="match status" value="1"/>
</dbReference>
<accession>A0ABU2Y556</accession>
<dbReference type="NCBIfam" id="TIGR02937">
    <property type="entry name" value="sigma70-ECF"/>
    <property type="match status" value="1"/>
</dbReference>
<keyword evidence="4" id="KW-0804">Transcription</keyword>
<dbReference type="PANTHER" id="PTHR43133">
    <property type="entry name" value="RNA POLYMERASE ECF-TYPE SIGMA FACTO"/>
    <property type="match status" value="1"/>
</dbReference>
<dbReference type="InterPro" id="IPR007627">
    <property type="entry name" value="RNA_pol_sigma70_r2"/>
</dbReference>
<dbReference type="SUPFAM" id="SSF88659">
    <property type="entry name" value="Sigma3 and sigma4 domains of RNA polymerase sigma factors"/>
    <property type="match status" value="1"/>
</dbReference>
<evidence type="ECO:0000313" key="7">
    <source>
        <dbReference type="EMBL" id="MDT0552827.1"/>
    </source>
</evidence>
<reference evidence="7 8" key="1">
    <citation type="submission" date="2023-09" db="EMBL/GenBank/DDBJ databases">
        <authorList>
            <person name="Rey-Velasco X."/>
        </authorList>
    </citation>
    <scope>NUCLEOTIDE SEQUENCE [LARGE SCALE GENOMIC DNA]</scope>
    <source>
        <strain evidence="7 8">P050</strain>
    </source>
</reference>
<dbReference type="InterPro" id="IPR036388">
    <property type="entry name" value="WH-like_DNA-bd_sf"/>
</dbReference>
<comment type="caution">
    <text evidence="7">The sequence shown here is derived from an EMBL/GenBank/DDBJ whole genome shotgun (WGS) entry which is preliminary data.</text>
</comment>
<dbReference type="InterPro" id="IPR039425">
    <property type="entry name" value="RNA_pol_sigma-70-like"/>
</dbReference>
<sequence>MTTQHVWNTYSKDVFSFIYSKVKNRTLSDDLTQETFLKVHTKLDTLKEASKLKSWVFSIARNTVLDHFRNSKPESDTPIFEIEDDSEEFEHTEKDCLLSHIMNLDKKYRTPLFLADVKGVKQQEIANQLNLALPTVKSRIQRARKKVAEGYMDCCGYELNEKGVLVGEMKNRDECKICR</sequence>
<dbReference type="InterPro" id="IPR013324">
    <property type="entry name" value="RNA_pol_sigma_r3/r4-like"/>
</dbReference>
<dbReference type="InterPro" id="IPR014284">
    <property type="entry name" value="RNA_pol_sigma-70_dom"/>
</dbReference>
<feature type="domain" description="RNA polymerase sigma factor 70 region 4 type 2" evidence="6">
    <location>
        <begin position="96"/>
        <end position="146"/>
    </location>
</feature>
<evidence type="ECO:0000313" key="8">
    <source>
        <dbReference type="Proteomes" id="UP001252186"/>
    </source>
</evidence>
<evidence type="ECO:0000259" key="5">
    <source>
        <dbReference type="Pfam" id="PF04542"/>
    </source>
</evidence>
<dbReference type="InterPro" id="IPR013325">
    <property type="entry name" value="RNA_pol_sigma_r2"/>
</dbReference>
<protein>
    <submittedName>
        <fullName evidence="7">Sigma-70 family RNA polymerase sigma factor</fullName>
    </submittedName>
</protein>
<evidence type="ECO:0000259" key="6">
    <source>
        <dbReference type="Pfam" id="PF08281"/>
    </source>
</evidence>
<keyword evidence="8" id="KW-1185">Reference proteome</keyword>
<evidence type="ECO:0000256" key="4">
    <source>
        <dbReference type="ARBA" id="ARBA00023163"/>
    </source>
</evidence>
<evidence type="ECO:0000256" key="2">
    <source>
        <dbReference type="ARBA" id="ARBA00023015"/>
    </source>
</evidence>
<dbReference type="SUPFAM" id="SSF88946">
    <property type="entry name" value="Sigma2 domain of RNA polymerase sigma factors"/>
    <property type="match status" value="1"/>
</dbReference>
<proteinExistence type="inferred from homology"/>
<gene>
    <name evidence="7" type="ORF">RM519_06185</name>
</gene>
<dbReference type="InterPro" id="IPR013249">
    <property type="entry name" value="RNA_pol_sigma70_r4_t2"/>
</dbReference>
<evidence type="ECO:0000256" key="3">
    <source>
        <dbReference type="ARBA" id="ARBA00023082"/>
    </source>
</evidence>
<evidence type="ECO:0000256" key="1">
    <source>
        <dbReference type="ARBA" id="ARBA00010641"/>
    </source>
</evidence>
<dbReference type="RefSeq" id="WP_311592766.1">
    <property type="nucleotide sequence ID" value="NZ_JAVRHV010000002.1"/>
</dbReference>
<dbReference type="Gene3D" id="1.10.1740.10">
    <property type="match status" value="1"/>
</dbReference>
<name>A0ABU2Y556_9FLAO</name>
<dbReference type="EMBL" id="JAVRHV010000002">
    <property type="protein sequence ID" value="MDT0552827.1"/>
    <property type="molecule type" value="Genomic_DNA"/>
</dbReference>
<dbReference type="Pfam" id="PF08281">
    <property type="entry name" value="Sigma70_r4_2"/>
    <property type="match status" value="1"/>
</dbReference>